<evidence type="ECO:0000256" key="1">
    <source>
        <dbReference type="SAM" id="MobiDB-lite"/>
    </source>
</evidence>
<dbReference type="OMA" id="RDKRCES"/>
<dbReference type="PANTHER" id="PTHR11697:SF230">
    <property type="entry name" value="ZINC FINGER, MYM DOMAIN CONTAINING 1"/>
    <property type="match status" value="1"/>
</dbReference>
<evidence type="ECO:0000313" key="3">
    <source>
        <dbReference type="Proteomes" id="UP000596660"/>
    </source>
</evidence>
<name>A0A803LR76_CHEQI</name>
<dbReference type="Proteomes" id="UP000596660">
    <property type="component" value="Unplaced"/>
</dbReference>
<dbReference type="Gramene" id="AUR62017455-RA">
    <property type="protein sequence ID" value="AUR62017455-RA:cds"/>
    <property type="gene ID" value="AUR62017455"/>
</dbReference>
<evidence type="ECO:0000313" key="2">
    <source>
        <dbReference type="EnsemblPlants" id="AUR62017455-RA:cds"/>
    </source>
</evidence>
<dbReference type="AlphaFoldDB" id="A0A803LR76"/>
<dbReference type="InterPro" id="IPR055298">
    <property type="entry name" value="AtLOH3-like"/>
</dbReference>
<protein>
    <submittedName>
        <fullName evidence="2">Uncharacterized protein</fullName>
    </submittedName>
</protein>
<dbReference type="PANTHER" id="PTHR11697">
    <property type="entry name" value="GENERAL TRANSCRIPTION FACTOR 2-RELATED ZINC FINGER PROTEIN"/>
    <property type="match status" value="1"/>
</dbReference>
<keyword evidence="3" id="KW-1185">Reference proteome</keyword>
<reference evidence="2" key="1">
    <citation type="journal article" date="2017" name="Nature">
        <title>The genome of Chenopodium quinoa.</title>
        <authorList>
            <person name="Jarvis D.E."/>
            <person name="Ho Y.S."/>
            <person name="Lightfoot D.J."/>
            <person name="Schmoeckel S.M."/>
            <person name="Li B."/>
            <person name="Borm T.J.A."/>
            <person name="Ohyanagi H."/>
            <person name="Mineta K."/>
            <person name="Michell C.T."/>
            <person name="Saber N."/>
            <person name="Kharbatia N.M."/>
            <person name="Rupper R.R."/>
            <person name="Sharp A.R."/>
            <person name="Dally N."/>
            <person name="Boughton B.A."/>
            <person name="Woo Y.H."/>
            <person name="Gao G."/>
            <person name="Schijlen E.G.W.M."/>
            <person name="Guo X."/>
            <person name="Momin A.A."/>
            <person name="Negrao S."/>
            <person name="Al-Babili S."/>
            <person name="Gehring C."/>
            <person name="Roessner U."/>
            <person name="Jung C."/>
            <person name="Murphy K."/>
            <person name="Arold S.T."/>
            <person name="Gojobori T."/>
            <person name="van der Linden C.G."/>
            <person name="van Loo E.N."/>
            <person name="Jellen E.N."/>
            <person name="Maughan P.J."/>
            <person name="Tester M."/>
        </authorList>
    </citation>
    <scope>NUCLEOTIDE SEQUENCE [LARGE SCALE GENOMIC DNA]</scope>
    <source>
        <strain evidence="2">cv. PI 614886</strain>
    </source>
</reference>
<sequence length="318" mass="36607">MVTKRTITSYFAPKKRERIVEDSDNAEPIEVSDRDEPIVEPNVDCTANEQPPSEEGVGVDFLMRDPGLRKQIETYDSDEKDLIRREYIDFGPYQPKLAKYPYSGPEKHPRRFQKSCSTKRHDELQETQLAEIQHLVEIEGLETGKGLNQIGTLQRPCDTRWSSHYRSICSLLRMYRASRSVLDDIASEGTTYAQRGDALNGVKLLMSFEFVFNLHVVKEIMAITDGLCQALQLKTQDVVNAMHLVSTTKTLLQNLRNDGWVSLWSNVRQFCEIYDVAIPDMNAPSFDVLKSIRRQSRQKDIVTMEHHYRVDIFFAAID</sequence>
<accession>A0A803LR76</accession>
<dbReference type="EnsemblPlants" id="AUR62017455-RA">
    <property type="protein sequence ID" value="AUR62017455-RA:cds"/>
    <property type="gene ID" value="AUR62017455"/>
</dbReference>
<reference evidence="2" key="2">
    <citation type="submission" date="2021-03" db="UniProtKB">
        <authorList>
            <consortium name="EnsemblPlants"/>
        </authorList>
    </citation>
    <scope>IDENTIFICATION</scope>
</reference>
<proteinExistence type="predicted"/>
<feature type="region of interest" description="Disordered" evidence="1">
    <location>
        <begin position="17"/>
        <end position="56"/>
    </location>
</feature>
<organism evidence="2 3">
    <name type="scientific">Chenopodium quinoa</name>
    <name type="common">Quinoa</name>
    <dbReference type="NCBI Taxonomy" id="63459"/>
    <lineage>
        <taxon>Eukaryota</taxon>
        <taxon>Viridiplantae</taxon>
        <taxon>Streptophyta</taxon>
        <taxon>Embryophyta</taxon>
        <taxon>Tracheophyta</taxon>
        <taxon>Spermatophyta</taxon>
        <taxon>Magnoliopsida</taxon>
        <taxon>eudicotyledons</taxon>
        <taxon>Gunneridae</taxon>
        <taxon>Pentapetalae</taxon>
        <taxon>Caryophyllales</taxon>
        <taxon>Chenopodiaceae</taxon>
        <taxon>Chenopodioideae</taxon>
        <taxon>Atripliceae</taxon>
        <taxon>Chenopodium</taxon>
    </lineage>
</organism>